<sequence length="124" mass="13706">MGTKRVLIIDDEPGIRQIVQISLKAIAGWDVLLAASGKEGITVARVEVPDAILLDVMMPEMDGISTFQQMQTYSELHSIPTILLTAKAQTIEQRQFSELGVTGVITKPFKAPDLVKQMRSLLNW</sequence>
<dbReference type="InterPro" id="IPR050595">
    <property type="entry name" value="Bact_response_regulator"/>
</dbReference>
<evidence type="ECO:0000256" key="1">
    <source>
        <dbReference type="ARBA" id="ARBA00022553"/>
    </source>
</evidence>
<keyword evidence="1 2" id="KW-0597">Phosphoprotein</keyword>
<feature type="modified residue" description="4-aspartylphosphate" evidence="2">
    <location>
        <position position="55"/>
    </location>
</feature>
<evidence type="ECO:0000259" key="3">
    <source>
        <dbReference type="PROSITE" id="PS50110"/>
    </source>
</evidence>
<dbReference type="eggNOG" id="COG0745">
    <property type="taxonomic scope" value="Bacteria"/>
</dbReference>
<organism evidence="4 5">
    <name type="scientific">Anabaena cylindrica (strain ATCC 27899 / PCC 7122)</name>
    <dbReference type="NCBI Taxonomy" id="272123"/>
    <lineage>
        <taxon>Bacteria</taxon>
        <taxon>Bacillati</taxon>
        <taxon>Cyanobacteriota</taxon>
        <taxon>Cyanophyceae</taxon>
        <taxon>Nostocales</taxon>
        <taxon>Nostocaceae</taxon>
        <taxon>Anabaena</taxon>
    </lineage>
</organism>
<accession>K9ZNL0</accession>
<dbReference type="InterPro" id="IPR001789">
    <property type="entry name" value="Sig_transdc_resp-reg_receiver"/>
</dbReference>
<gene>
    <name evidence="4" type="ordered locus">Anacy_4561</name>
</gene>
<reference evidence="5" key="1">
    <citation type="journal article" date="2013" name="Proc. Natl. Acad. Sci. U.S.A.">
        <title>Improving the coverage of the cyanobacterial phylum using diversity-driven genome sequencing.</title>
        <authorList>
            <person name="Shih P.M."/>
            <person name="Wu D."/>
            <person name="Latifi A."/>
            <person name="Axen S.D."/>
            <person name="Fewer D.P."/>
            <person name="Talla E."/>
            <person name="Calteau A."/>
            <person name="Cai F."/>
            <person name="Tandeau de Marsac N."/>
            <person name="Rippka R."/>
            <person name="Herdman M."/>
            <person name="Sivonen K."/>
            <person name="Coursin T."/>
            <person name="Laurent T."/>
            <person name="Goodwin L."/>
            <person name="Nolan M."/>
            <person name="Davenport K.W."/>
            <person name="Han C.S."/>
            <person name="Rubin E.M."/>
            <person name="Eisen J.A."/>
            <person name="Woyke T."/>
            <person name="Gugger M."/>
            <person name="Kerfeld C.A."/>
        </authorList>
    </citation>
    <scope>NUCLEOTIDE SEQUENCE [LARGE SCALE GENOMIC DNA]</scope>
    <source>
        <strain evidence="5">ATCC 27899 / PCC 7122</strain>
    </source>
</reference>
<dbReference type="GO" id="GO:0000160">
    <property type="term" value="P:phosphorelay signal transduction system"/>
    <property type="evidence" value="ECO:0007669"/>
    <property type="project" value="InterPro"/>
</dbReference>
<evidence type="ECO:0000313" key="4">
    <source>
        <dbReference type="EMBL" id="AFZ59915.1"/>
    </source>
</evidence>
<protein>
    <submittedName>
        <fullName evidence="4">Response regulator receiver protein</fullName>
    </submittedName>
</protein>
<dbReference type="Proteomes" id="UP000010474">
    <property type="component" value="Chromosome"/>
</dbReference>
<evidence type="ECO:0000256" key="2">
    <source>
        <dbReference type="PROSITE-ProRule" id="PRU00169"/>
    </source>
</evidence>
<dbReference type="PATRIC" id="fig|272123.3.peg.4965"/>
<dbReference type="STRING" id="272123.Anacy_4561"/>
<keyword evidence="5" id="KW-1185">Reference proteome</keyword>
<evidence type="ECO:0000313" key="5">
    <source>
        <dbReference type="Proteomes" id="UP000010474"/>
    </source>
</evidence>
<dbReference type="AlphaFoldDB" id="K9ZNL0"/>
<dbReference type="OrthoDB" id="424582at2"/>
<dbReference type="KEGG" id="acy:Anacy_4561"/>
<feature type="domain" description="Response regulatory" evidence="3">
    <location>
        <begin position="5"/>
        <end position="122"/>
    </location>
</feature>
<name>K9ZNL0_ANACC</name>
<dbReference type="InterPro" id="IPR011006">
    <property type="entry name" value="CheY-like_superfamily"/>
</dbReference>
<dbReference type="Pfam" id="PF00072">
    <property type="entry name" value="Response_reg"/>
    <property type="match status" value="1"/>
</dbReference>
<dbReference type="SMART" id="SM00448">
    <property type="entry name" value="REC"/>
    <property type="match status" value="1"/>
</dbReference>
<dbReference type="RefSeq" id="WP_015216531.1">
    <property type="nucleotide sequence ID" value="NC_019771.1"/>
</dbReference>
<proteinExistence type="predicted"/>
<dbReference type="PANTHER" id="PTHR44591">
    <property type="entry name" value="STRESS RESPONSE REGULATOR PROTEIN 1"/>
    <property type="match status" value="1"/>
</dbReference>
<dbReference type="PANTHER" id="PTHR44591:SF22">
    <property type="entry name" value="CHEY SUBFAMILY"/>
    <property type="match status" value="1"/>
</dbReference>
<dbReference type="CDD" id="cd17552">
    <property type="entry name" value="REC_RR468-like"/>
    <property type="match status" value="1"/>
</dbReference>
<dbReference type="EMBL" id="CP003659">
    <property type="protein sequence ID" value="AFZ59915.1"/>
    <property type="molecule type" value="Genomic_DNA"/>
</dbReference>
<dbReference type="PROSITE" id="PS50110">
    <property type="entry name" value="RESPONSE_REGULATORY"/>
    <property type="match status" value="1"/>
</dbReference>
<dbReference type="HOGENOM" id="CLU_000445_69_17_3"/>
<dbReference type="SUPFAM" id="SSF52172">
    <property type="entry name" value="CheY-like"/>
    <property type="match status" value="1"/>
</dbReference>
<dbReference type="Gene3D" id="3.40.50.2300">
    <property type="match status" value="1"/>
</dbReference>